<keyword evidence="4 6" id="KW-1133">Transmembrane helix</keyword>
<evidence type="ECO:0000256" key="1">
    <source>
        <dbReference type="ARBA" id="ARBA00004141"/>
    </source>
</evidence>
<organism evidence="8">
    <name type="scientific">Araucaria cunninghamii</name>
    <name type="common">Hoop pine</name>
    <name type="synonym">Moreton Bay pine</name>
    <dbReference type="NCBI Taxonomy" id="56994"/>
    <lineage>
        <taxon>Eukaryota</taxon>
        <taxon>Viridiplantae</taxon>
        <taxon>Streptophyta</taxon>
        <taxon>Embryophyta</taxon>
        <taxon>Tracheophyta</taxon>
        <taxon>Spermatophyta</taxon>
        <taxon>Pinopsida</taxon>
        <taxon>Pinidae</taxon>
        <taxon>Conifers II</taxon>
        <taxon>Araucariales</taxon>
        <taxon>Araucariaceae</taxon>
        <taxon>Araucaria</taxon>
    </lineage>
</organism>
<dbReference type="GO" id="GO:0015297">
    <property type="term" value="F:antiporter activity"/>
    <property type="evidence" value="ECO:0007669"/>
    <property type="project" value="InterPro"/>
</dbReference>
<feature type="transmembrane region" description="Helical" evidence="6">
    <location>
        <begin position="227"/>
        <end position="253"/>
    </location>
</feature>
<feature type="transmembrane region" description="Helical" evidence="6">
    <location>
        <begin position="453"/>
        <end position="474"/>
    </location>
</feature>
<feature type="region of interest" description="Disordered" evidence="7">
    <location>
        <begin position="494"/>
        <end position="517"/>
    </location>
</feature>
<reference evidence="8" key="1">
    <citation type="submission" date="2015-03" db="EMBL/GenBank/DDBJ databases">
        <title>A transcriptome of Araucaria cunninghamii, an australian fine timber species.</title>
        <authorList>
            <person name="Jing Yi C.J.Y."/>
            <person name="Yin San L.Y.S."/>
            <person name="Abdul Karim S.S."/>
            <person name="Wan Azmi N.N."/>
            <person name="Hercus R.R."/>
            <person name="Croft L.L."/>
        </authorList>
    </citation>
    <scope>NUCLEOTIDE SEQUENCE</scope>
    <source>
        <strain evidence="8">MI0301</strain>
        <tissue evidence="8">Leaf</tissue>
    </source>
</reference>
<dbReference type="Pfam" id="PF01554">
    <property type="entry name" value="MatE"/>
    <property type="match status" value="2"/>
</dbReference>
<dbReference type="AlphaFoldDB" id="A0A0D6QTQ5"/>
<evidence type="ECO:0000256" key="6">
    <source>
        <dbReference type="RuleBase" id="RU004914"/>
    </source>
</evidence>
<dbReference type="InterPro" id="IPR002528">
    <property type="entry name" value="MATE_fam"/>
</dbReference>
<dbReference type="PANTHER" id="PTHR11206">
    <property type="entry name" value="MULTIDRUG RESISTANCE PROTEIN"/>
    <property type="match status" value="1"/>
</dbReference>
<proteinExistence type="inferred from homology"/>
<feature type="transmembrane region" description="Helical" evidence="6">
    <location>
        <begin position="274"/>
        <end position="295"/>
    </location>
</feature>
<dbReference type="GO" id="GO:0016020">
    <property type="term" value="C:membrane"/>
    <property type="evidence" value="ECO:0007669"/>
    <property type="project" value="UniProtKB-SubCell"/>
</dbReference>
<feature type="transmembrane region" description="Helical" evidence="6">
    <location>
        <begin position="408"/>
        <end position="433"/>
    </location>
</feature>
<feature type="transmembrane region" description="Helical" evidence="6">
    <location>
        <begin position="85"/>
        <end position="113"/>
    </location>
</feature>
<comment type="similarity">
    <text evidence="2 6">Belongs to the multi antimicrobial extrusion (MATE) (TC 2.A.66.1) family.</text>
</comment>
<evidence type="ECO:0000313" key="8">
    <source>
        <dbReference type="EMBL" id="JAG93095.1"/>
    </source>
</evidence>
<dbReference type="CDD" id="cd13132">
    <property type="entry name" value="MATE_eukaryotic"/>
    <property type="match status" value="1"/>
</dbReference>
<feature type="transmembrane region" description="Helical" evidence="6">
    <location>
        <begin position="167"/>
        <end position="186"/>
    </location>
</feature>
<feature type="transmembrane region" description="Helical" evidence="6">
    <location>
        <begin position="134"/>
        <end position="155"/>
    </location>
</feature>
<feature type="compositionally biased region" description="Basic and acidic residues" evidence="7">
    <location>
        <begin position="13"/>
        <end position="23"/>
    </location>
</feature>
<dbReference type="EMBL" id="GCKF01048023">
    <property type="protein sequence ID" value="JAG93095.1"/>
    <property type="molecule type" value="Transcribed_RNA"/>
</dbReference>
<dbReference type="NCBIfam" id="TIGR00797">
    <property type="entry name" value="matE"/>
    <property type="match status" value="1"/>
</dbReference>
<protein>
    <recommendedName>
        <fullName evidence="6">Protein DETOXIFICATION</fullName>
    </recommendedName>
    <alternativeName>
        <fullName evidence="6">Multidrug and toxic compound extrusion protein</fullName>
    </alternativeName>
</protein>
<dbReference type="GO" id="GO:0042910">
    <property type="term" value="F:xenobiotic transmembrane transporter activity"/>
    <property type="evidence" value="ECO:0007669"/>
    <property type="project" value="InterPro"/>
</dbReference>
<feature type="transmembrane region" description="Helical" evidence="6">
    <location>
        <begin position="315"/>
        <end position="336"/>
    </location>
</feature>
<comment type="subcellular location">
    <subcellularLocation>
        <location evidence="1">Membrane</location>
        <topology evidence="1">Multi-pass membrane protein</topology>
    </subcellularLocation>
</comment>
<sequence length="517" mass="56159">MADSLQSPLLSGEDQRDGIERQQVHRKSNIDISPITTLKEFGRESWIECKKLWVLAFPAIFNTLCAYSLGALTTTFTGHLGTVQLAAVAIANSVLAGLGFGIMLGMGSALETLCGQAFGAGHIHMLGVYMQRSWIILLCTAVVLSPIYFFATPILKLLGQADDVADVAGVFTVWMLPQLIAFALNFPMQKFLQSQRKVMAMAWIALVALIFHILLSWLLIFKTGLGLVGAAISLNIAWWIIDIGQFLYIIYLCQDAWKGFSLLAFRDIWAFVRLSLASAVMLCLEIWYMMSLLLLTGHLKNAAIEVDALSICMNLNGWEAMIFIGFNAAISVRVSNELGAGRPRAAKFSVIIVVITSLIIGLLCMGVILGTKDKFAVLFTNSKVVMATVSDMAMLLGVTMLLNSVQPVLSGVAVGGGWQALIAYINIGCYYVVGVPLGLLLGYKLDLGAKGIWGGMIAGTALQTLILLLITYFTNWNKEASIAKDRLENWGGPLQNSNNGSLKAAENDGNHEHENIP</sequence>
<feature type="transmembrane region" description="Helical" evidence="6">
    <location>
        <begin position="198"/>
        <end position="221"/>
    </location>
</feature>
<dbReference type="GO" id="GO:1990961">
    <property type="term" value="P:xenobiotic detoxification by transmembrane export across the plasma membrane"/>
    <property type="evidence" value="ECO:0007669"/>
    <property type="project" value="InterPro"/>
</dbReference>
<dbReference type="InterPro" id="IPR045069">
    <property type="entry name" value="MATE_euk"/>
</dbReference>
<feature type="compositionally biased region" description="Basic and acidic residues" evidence="7">
    <location>
        <begin position="505"/>
        <end position="517"/>
    </location>
</feature>
<feature type="transmembrane region" description="Helical" evidence="6">
    <location>
        <begin position="348"/>
        <end position="369"/>
    </location>
</feature>
<feature type="region of interest" description="Disordered" evidence="7">
    <location>
        <begin position="1"/>
        <end position="23"/>
    </location>
</feature>
<evidence type="ECO:0000256" key="5">
    <source>
        <dbReference type="ARBA" id="ARBA00023136"/>
    </source>
</evidence>
<evidence type="ECO:0000256" key="2">
    <source>
        <dbReference type="ARBA" id="ARBA00010199"/>
    </source>
</evidence>
<keyword evidence="3 6" id="KW-0812">Transmembrane</keyword>
<evidence type="ECO:0000256" key="7">
    <source>
        <dbReference type="SAM" id="MobiDB-lite"/>
    </source>
</evidence>
<evidence type="ECO:0000256" key="4">
    <source>
        <dbReference type="ARBA" id="ARBA00022989"/>
    </source>
</evidence>
<feature type="transmembrane region" description="Helical" evidence="6">
    <location>
        <begin position="52"/>
        <end position="73"/>
    </location>
</feature>
<accession>A0A0D6QTQ5</accession>
<name>A0A0D6QTQ5_ARACU</name>
<evidence type="ECO:0000256" key="3">
    <source>
        <dbReference type="ARBA" id="ARBA00022692"/>
    </source>
</evidence>
<keyword evidence="5 6" id="KW-0472">Membrane</keyword>